<dbReference type="SMART" id="SM00398">
    <property type="entry name" value="HMG"/>
    <property type="match status" value="1"/>
</dbReference>
<dbReference type="InterPro" id="IPR001660">
    <property type="entry name" value="SAM"/>
</dbReference>
<evidence type="ECO:0000256" key="2">
    <source>
        <dbReference type="ARBA" id="ARBA00023242"/>
    </source>
</evidence>
<dbReference type="InterPro" id="IPR013761">
    <property type="entry name" value="SAM/pointed_sf"/>
</dbReference>
<dbReference type="SMART" id="SM00454">
    <property type="entry name" value="SAM"/>
    <property type="match status" value="1"/>
</dbReference>
<dbReference type="Gene3D" id="1.10.30.10">
    <property type="entry name" value="High mobility group box domain"/>
    <property type="match status" value="1"/>
</dbReference>
<feature type="DNA-binding region" description="HMG box" evidence="3">
    <location>
        <begin position="128"/>
        <end position="194"/>
    </location>
</feature>
<proteinExistence type="predicted"/>
<accession>A0A2T2P2T4</accession>
<feature type="region of interest" description="Disordered" evidence="4">
    <location>
        <begin position="211"/>
        <end position="253"/>
    </location>
</feature>
<feature type="compositionally biased region" description="Polar residues" evidence="4">
    <location>
        <begin position="211"/>
        <end position="233"/>
    </location>
</feature>
<dbReference type="InterPro" id="IPR051965">
    <property type="entry name" value="ChromReg_NeuronalGeneExpr"/>
</dbReference>
<feature type="domain" description="HMG box" evidence="6">
    <location>
        <begin position="128"/>
        <end position="194"/>
    </location>
</feature>
<evidence type="ECO:0000313" key="7">
    <source>
        <dbReference type="EMBL" id="PSN71933.1"/>
    </source>
</evidence>
<dbReference type="PANTHER" id="PTHR46040:SF3">
    <property type="entry name" value="HIGH MOBILITY GROUP PROTEIN 2"/>
    <property type="match status" value="1"/>
</dbReference>
<dbReference type="Gene3D" id="1.10.150.50">
    <property type="entry name" value="Transcription Factor, Ets-1"/>
    <property type="match status" value="1"/>
</dbReference>
<dbReference type="InterPro" id="IPR009071">
    <property type="entry name" value="HMG_box_dom"/>
</dbReference>
<keyword evidence="5" id="KW-1133">Transmembrane helix</keyword>
<sequence>MTIPSSSDASAAPSPELPDVLSRLGLSDYFNVLTENGFGSWDTVLDITEEDLTTLNFKLGHRRALQREIATFRGIPATLSLDPESATASDQTSLSSSALECLSRQTGTPPPREKRRYRRHPRPDSNAPKKPKTAYVNFADQLRTDPEVSSLSFVDIAKEVGRRWQVLPAEQKRVWESHAARAMQEYEAQMDEYKKTDSWRKYQTYLSTFKAQQTQTANAKRPTPSRSGSSFIRSQYSRASPSSSDSVSLPSATSTGTEAEVCHNALTLAFSELVSLRGEILSQGVQAYEPHHLPSEELIRRAMYAFVRGTGSLLFMWTYAQIDEILDRIYRPQKPVDAMTMAECFTVAAMGAHYDMDCFPDRIRRVLYASGTLHFHEKTARVDYMRTMRLLLSLSFYALLEKHMSARYLLAAGLQIARWKCPALHQAGADTASENWRRVYRSLIFMDCWLSYTLGYTSDITPDDIALACAVYQPDSTTVDELIHTQTSKIGLVAAEVAKTLSSPELVTKENISMLTEKLETWRVEVPLMLQMPTLTSSNPPQLTLYQRRAILMVHIMYLGALILLYRQLVVATAENHMTNGAAWNLELSEADARRYGNECAVAGQQIARILRLISFDGTLTRRCWLIIYWAFTACIVLMCGATTKLLDGQPDGVEEDLNYAKGCIDILEQTRIHEPVANHYVEILWPLYDSLRDIHHRMLGRAKTSIFSLLQADPTQLSPPIPVSKAEMGPISEKLSVLLTDPFGRKQTMTGDSMRRVLNSDGSCSVFWWR</sequence>
<evidence type="ECO:0000256" key="5">
    <source>
        <dbReference type="SAM" id="Phobius"/>
    </source>
</evidence>
<dbReference type="AlphaFoldDB" id="A0A2T2P2T4"/>
<protein>
    <recommendedName>
        <fullName evidence="6">HMG box domain-containing protein</fullName>
    </recommendedName>
</protein>
<evidence type="ECO:0000259" key="6">
    <source>
        <dbReference type="PROSITE" id="PS50118"/>
    </source>
</evidence>
<dbReference type="PANTHER" id="PTHR46040">
    <property type="entry name" value="HIGH MOBILITY GROUP PROTEIN 2"/>
    <property type="match status" value="1"/>
</dbReference>
<gene>
    <name evidence="7" type="ORF">BS50DRAFT_484854</name>
</gene>
<feature type="region of interest" description="Disordered" evidence="4">
    <location>
        <begin position="82"/>
        <end position="133"/>
    </location>
</feature>
<evidence type="ECO:0000313" key="8">
    <source>
        <dbReference type="Proteomes" id="UP000240883"/>
    </source>
</evidence>
<keyword evidence="5" id="KW-0812">Transmembrane</keyword>
<dbReference type="GO" id="GO:0010468">
    <property type="term" value="P:regulation of gene expression"/>
    <property type="evidence" value="ECO:0007669"/>
    <property type="project" value="TreeGrafter"/>
</dbReference>
<evidence type="ECO:0000256" key="4">
    <source>
        <dbReference type="SAM" id="MobiDB-lite"/>
    </source>
</evidence>
<dbReference type="Pfam" id="PF00505">
    <property type="entry name" value="HMG_box"/>
    <property type="match status" value="1"/>
</dbReference>
<dbReference type="Pfam" id="PF00536">
    <property type="entry name" value="SAM_1"/>
    <property type="match status" value="1"/>
</dbReference>
<dbReference type="SUPFAM" id="SSF47095">
    <property type="entry name" value="HMG-box"/>
    <property type="match status" value="1"/>
</dbReference>
<dbReference type="PROSITE" id="PS50118">
    <property type="entry name" value="HMG_BOX_2"/>
    <property type="match status" value="1"/>
</dbReference>
<dbReference type="OrthoDB" id="1919336at2759"/>
<feature type="compositionally biased region" description="Low complexity" evidence="4">
    <location>
        <begin position="234"/>
        <end position="253"/>
    </location>
</feature>
<feature type="transmembrane region" description="Helical" evidence="5">
    <location>
        <begin position="627"/>
        <end position="647"/>
    </location>
</feature>
<name>A0A2T2P2T4_CORCC</name>
<keyword evidence="5" id="KW-0472">Membrane</keyword>
<keyword evidence="1 3" id="KW-0238">DNA-binding</keyword>
<reference evidence="7 8" key="1">
    <citation type="journal article" date="2018" name="Front. Microbiol.">
        <title>Genome-Wide Analysis of Corynespora cassiicola Leaf Fall Disease Putative Effectors.</title>
        <authorList>
            <person name="Lopez D."/>
            <person name="Ribeiro S."/>
            <person name="Label P."/>
            <person name="Fumanal B."/>
            <person name="Venisse J.S."/>
            <person name="Kohler A."/>
            <person name="de Oliveira R.R."/>
            <person name="Labutti K."/>
            <person name="Lipzen A."/>
            <person name="Lail K."/>
            <person name="Bauer D."/>
            <person name="Ohm R.A."/>
            <person name="Barry K.W."/>
            <person name="Spatafora J."/>
            <person name="Grigoriev I.V."/>
            <person name="Martin F.M."/>
            <person name="Pujade-Renaud V."/>
        </authorList>
    </citation>
    <scope>NUCLEOTIDE SEQUENCE [LARGE SCALE GENOMIC DNA]</scope>
    <source>
        <strain evidence="7 8">Philippines</strain>
    </source>
</reference>
<dbReference type="GO" id="GO:0003677">
    <property type="term" value="F:DNA binding"/>
    <property type="evidence" value="ECO:0007669"/>
    <property type="project" value="UniProtKB-UniRule"/>
</dbReference>
<dbReference type="STRING" id="1448308.A0A2T2P2T4"/>
<dbReference type="EMBL" id="KZ678130">
    <property type="protein sequence ID" value="PSN71933.1"/>
    <property type="molecule type" value="Genomic_DNA"/>
</dbReference>
<evidence type="ECO:0000256" key="3">
    <source>
        <dbReference type="PROSITE-ProRule" id="PRU00267"/>
    </source>
</evidence>
<organism evidence="7 8">
    <name type="scientific">Corynespora cassiicola Philippines</name>
    <dbReference type="NCBI Taxonomy" id="1448308"/>
    <lineage>
        <taxon>Eukaryota</taxon>
        <taxon>Fungi</taxon>
        <taxon>Dikarya</taxon>
        <taxon>Ascomycota</taxon>
        <taxon>Pezizomycotina</taxon>
        <taxon>Dothideomycetes</taxon>
        <taxon>Pleosporomycetidae</taxon>
        <taxon>Pleosporales</taxon>
        <taxon>Corynesporascaceae</taxon>
        <taxon>Corynespora</taxon>
    </lineage>
</organism>
<dbReference type="GO" id="GO:0005634">
    <property type="term" value="C:nucleus"/>
    <property type="evidence" value="ECO:0007669"/>
    <property type="project" value="UniProtKB-UniRule"/>
</dbReference>
<feature type="transmembrane region" description="Helical" evidence="5">
    <location>
        <begin position="550"/>
        <end position="569"/>
    </location>
</feature>
<keyword evidence="8" id="KW-1185">Reference proteome</keyword>
<dbReference type="Proteomes" id="UP000240883">
    <property type="component" value="Unassembled WGS sequence"/>
</dbReference>
<feature type="compositionally biased region" description="Polar residues" evidence="4">
    <location>
        <begin position="86"/>
        <end position="107"/>
    </location>
</feature>
<dbReference type="CDD" id="cd12148">
    <property type="entry name" value="fungal_TF_MHR"/>
    <property type="match status" value="1"/>
</dbReference>
<dbReference type="SUPFAM" id="SSF47769">
    <property type="entry name" value="SAM/Pointed domain"/>
    <property type="match status" value="1"/>
</dbReference>
<dbReference type="InterPro" id="IPR036910">
    <property type="entry name" value="HMG_box_dom_sf"/>
</dbReference>
<evidence type="ECO:0000256" key="1">
    <source>
        <dbReference type="ARBA" id="ARBA00023125"/>
    </source>
</evidence>
<keyword evidence="2 3" id="KW-0539">Nucleus</keyword>